<dbReference type="RefSeq" id="WP_110253999.1">
    <property type="nucleotide sequence ID" value="NZ_QJKB01000001.1"/>
</dbReference>
<dbReference type="OrthoDB" id="4762357at2"/>
<evidence type="ECO:0000313" key="2">
    <source>
        <dbReference type="Proteomes" id="UP000247792"/>
    </source>
</evidence>
<sequence>MSHLATPGAVIYAKDLSKVSCFYEQLLQSIATHAEDNYTILELPHFQLVIHAILAQIASTFEIANPPARRGETAIKLMLPVTSISKARDIAASLGGHIDAANYEWEFQHCRICDGHDPEGNVIQVREVISK</sequence>
<evidence type="ECO:0008006" key="3">
    <source>
        <dbReference type="Google" id="ProtNLM"/>
    </source>
</evidence>
<accession>A0A318JTD2</accession>
<protein>
    <recommendedName>
        <fullName evidence="3">Glyoxalase-like domain-containing protein</fullName>
    </recommendedName>
</protein>
<dbReference type="InterPro" id="IPR029068">
    <property type="entry name" value="Glyas_Bleomycin-R_OHBP_Dase"/>
</dbReference>
<proteinExistence type="predicted"/>
<organism evidence="1 2">
    <name type="scientific">Undibacterium pigrum</name>
    <dbReference type="NCBI Taxonomy" id="401470"/>
    <lineage>
        <taxon>Bacteria</taxon>
        <taxon>Pseudomonadati</taxon>
        <taxon>Pseudomonadota</taxon>
        <taxon>Betaproteobacteria</taxon>
        <taxon>Burkholderiales</taxon>
        <taxon>Oxalobacteraceae</taxon>
        <taxon>Undibacterium</taxon>
    </lineage>
</organism>
<comment type="caution">
    <text evidence="1">The sequence shown here is derived from an EMBL/GenBank/DDBJ whole genome shotgun (WGS) entry which is preliminary data.</text>
</comment>
<dbReference type="Proteomes" id="UP000247792">
    <property type="component" value="Unassembled WGS sequence"/>
</dbReference>
<dbReference type="AlphaFoldDB" id="A0A318JTD2"/>
<keyword evidence="2" id="KW-1185">Reference proteome</keyword>
<reference evidence="1 2" key="1">
    <citation type="submission" date="2018-05" db="EMBL/GenBank/DDBJ databases">
        <title>Genomic Encyclopedia of Type Strains, Phase IV (KMG-IV): sequencing the most valuable type-strain genomes for metagenomic binning, comparative biology and taxonomic classification.</title>
        <authorList>
            <person name="Goeker M."/>
        </authorList>
    </citation>
    <scope>NUCLEOTIDE SEQUENCE [LARGE SCALE GENOMIC DNA]</scope>
    <source>
        <strain evidence="1 2">DSM 19792</strain>
    </source>
</reference>
<dbReference type="EMBL" id="QJKB01000001">
    <property type="protein sequence ID" value="PXX47650.1"/>
    <property type="molecule type" value="Genomic_DNA"/>
</dbReference>
<name>A0A318JTD2_9BURK</name>
<dbReference type="SUPFAM" id="SSF54593">
    <property type="entry name" value="Glyoxalase/Bleomycin resistance protein/Dihydroxybiphenyl dioxygenase"/>
    <property type="match status" value="1"/>
</dbReference>
<evidence type="ECO:0000313" key="1">
    <source>
        <dbReference type="EMBL" id="PXX47650.1"/>
    </source>
</evidence>
<gene>
    <name evidence="1" type="ORF">DFR42_1011242</name>
</gene>
<dbReference type="Gene3D" id="3.10.180.10">
    <property type="entry name" value="2,3-Dihydroxybiphenyl 1,2-Dioxygenase, domain 1"/>
    <property type="match status" value="1"/>
</dbReference>